<dbReference type="Proteomes" id="UP001164539">
    <property type="component" value="Chromosome 2"/>
</dbReference>
<protein>
    <submittedName>
        <fullName evidence="1">Ubiquitin family protein</fullName>
    </submittedName>
</protein>
<dbReference type="EMBL" id="CM051395">
    <property type="protein sequence ID" value="KAJ4724375.1"/>
    <property type="molecule type" value="Genomic_DNA"/>
</dbReference>
<reference evidence="1 2" key="1">
    <citation type="journal article" date="2023" name="Science">
        <title>Complex scaffold remodeling in plant triterpene biosynthesis.</title>
        <authorList>
            <person name="De La Pena R."/>
            <person name="Hodgson H."/>
            <person name="Liu J.C."/>
            <person name="Stephenson M.J."/>
            <person name="Martin A.C."/>
            <person name="Owen C."/>
            <person name="Harkess A."/>
            <person name="Leebens-Mack J."/>
            <person name="Jimenez L.E."/>
            <person name="Osbourn A."/>
            <person name="Sattely E.S."/>
        </authorList>
    </citation>
    <scope>NUCLEOTIDE SEQUENCE [LARGE SCALE GENOMIC DNA]</scope>
    <source>
        <strain evidence="2">cv. JPN11</strain>
        <tissue evidence="1">Leaf</tissue>
    </source>
</reference>
<sequence length="158" mass="17711">METVSFLITGGVLAPQIKISVSATILDLKETIQNVISILVSRQTLSLNGNFLRNDQVIRDINLGAQLPVPLVLRVEPLPGNPKFIIFVKYCVGDFISVWIRETSSVLELKMEIEKLHGVSAQNITLHHFSHEMSDDYALSEYYIHPGCQIQMTVSMDN</sequence>
<name>A0ACC1YKN2_MELAZ</name>
<keyword evidence="2" id="KW-1185">Reference proteome</keyword>
<evidence type="ECO:0000313" key="1">
    <source>
        <dbReference type="EMBL" id="KAJ4724375.1"/>
    </source>
</evidence>
<evidence type="ECO:0000313" key="2">
    <source>
        <dbReference type="Proteomes" id="UP001164539"/>
    </source>
</evidence>
<gene>
    <name evidence="1" type="ORF">OWV82_003376</name>
</gene>
<proteinExistence type="predicted"/>
<organism evidence="1 2">
    <name type="scientific">Melia azedarach</name>
    <name type="common">Chinaberry tree</name>
    <dbReference type="NCBI Taxonomy" id="155640"/>
    <lineage>
        <taxon>Eukaryota</taxon>
        <taxon>Viridiplantae</taxon>
        <taxon>Streptophyta</taxon>
        <taxon>Embryophyta</taxon>
        <taxon>Tracheophyta</taxon>
        <taxon>Spermatophyta</taxon>
        <taxon>Magnoliopsida</taxon>
        <taxon>eudicotyledons</taxon>
        <taxon>Gunneridae</taxon>
        <taxon>Pentapetalae</taxon>
        <taxon>rosids</taxon>
        <taxon>malvids</taxon>
        <taxon>Sapindales</taxon>
        <taxon>Meliaceae</taxon>
        <taxon>Melia</taxon>
    </lineage>
</organism>
<comment type="caution">
    <text evidence="1">The sequence shown here is derived from an EMBL/GenBank/DDBJ whole genome shotgun (WGS) entry which is preliminary data.</text>
</comment>
<accession>A0ACC1YKN2</accession>